<dbReference type="KEGG" id="peh:Spb1_35010"/>
<accession>A0A518GSI9</accession>
<evidence type="ECO:0000256" key="2">
    <source>
        <dbReference type="SAM" id="SignalP"/>
    </source>
</evidence>
<name>A0A518GSI9_9PLAN</name>
<evidence type="ECO:0000313" key="4">
    <source>
        <dbReference type="Proteomes" id="UP000315349"/>
    </source>
</evidence>
<sequence precursor="true">MRHLHLLGILCLAIVGCSSSVHPILTDTDLVHDTDLNGTWRQIDITDEQNLQYEFTLAGYDRNGRYNMTLLNLKEDERSRARSVQNGEESLPTEFEAAIGKLGEQRFLQVRRSESITGGPSFLEGVVTYTFAKFELHDDVLHVFTIDDLALEKLLAQTMMAHLKHKPSDLVPNIVITESTSRVQEFLKQHHQTVFHSKPVKFRRISAKSEEQSLPTAPAREKETNRKSSSPAH</sequence>
<evidence type="ECO:0000256" key="1">
    <source>
        <dbReference type="SAM" id="MobiDB-lite"/>
    </source>
</evidence>
<proteinExistence type="predicted"/>
<dbReference type="Proteomes" id="UP000315349">
    <property type="component" value="Chromosome"/>
</dbReference>
<feature type="region of interest" description="Disordered" evidence="1">
    <location>
        <begin position="205"/>
        <end position="233"/>
    </location>
</feature>
<dbReference type="EMBL" id="CP036299">
    <property type="protein sequence ID" value="QDV31556.1"/>
    <property type="molecule type" value="Genomic_DNA"/>
</dbReference>
<feature type="chain" id="PRO_5021737709" description="Lipocalin-like domain-containing protein" evidence="2">
    <location>
        <begin position="24"/>
        <end position="233"/>
    </location>
</feature>
<dbReference type="PROSITE" id="PS51257">
    <property type="entry name" value="PROKAR_LIPOPROTEIN"/>
    <property type="match status" value="1"/>
</dbReference>
<evidence type="ECO:0008006" key="5">
    <source>
        <dbReference type="Google" id="ProtNLM"/>
    </source>
</evidence>
<dbReference type="RefSeq" id="WP_145302621.1">
    <property type="nucleotide sequence ID" value="NZ_CP036299.1"/>
</dbReference>
<evidence type="ECO:0000313" key="3">
    <source>
        <dbReference type="EMBL" id="QDV31556.1"/>
    </source>
</evidence>
<gene>
    <name evidence="3" type="ORF">Spb1_35010</name>
</gene>
<reference evidence="3 4" key="1">
    <citation type="submission" date="2019-02" db="EMBL/GenBank/DDBJ databases">
        <title>Deep-cultivation of Planctomycetes and their phenomic and genomic characterization uncovers novel biology.</title>
        <authorList>
            <person name="Wiegand S."/>
            <person name="Jogler M."/>
            <person name="Boedeker C."/>
            <person name="Pinto D."/>
            <person name="Vollmers J."/>
            <person name="Rivas-Marin E."/>
            <person name="Kohn T."/>
            <person name="Peeters S.H."/>
            <person name="Heuer A."/>
            <person name="Rast P."/>
            <person name="Oberbeckmann S."/>
            <person name="Bunk B."/>
            <person name="Jeske O."/>
            <person name="Meyerdierks A."/>
            <person name="Storesund J.E."/>
            <person name="Kallscheuer N."/>
            <person name="Luecker S."/>
            <person name="Lage O.M."/>
            <person name="Pohl T."/>
            <person name="Merkel B.J."/>
            <person name="Hornburger P."/>
            <person name="Mueller R.-W."/>
            <person name="Bruemmer F."/>
            <person name="Labrenz M."/>
            <person name="Spormann A.M."/>
            <person name="Op den Camp H."/>
            <person name="Overmann J."/>
            <person name="Amann R."/>
            <person name="Jetten M.S.M."/>
            <person name="Mascher T."/>
            <person name="Medema M.H."/>
            <person name="Devos D.P."/>
            <person name="Kaster A.-K."/>
            <person name="Ovreas L."/>
            <person name="Rohde M."/>
            <person name="Galperin M.Y."/>
            <person name="Jogler C."/>
        </authorList>
    </citation>
    <scope>NUCLEOTIDE SEQUENCE [LARGE SCALE GENOMIC DNA]</scope>
    <source>
        <strain evidence="3 4">Spb1</strain>
    </source>
</reference>
<keyword evidence="4" id="KW-1185">Reference proteome</keyword>
<dbReference type="AlphaFoldDB" id="A0A518GSI9"/>
<feature type="signal peptide" evidence="2">
    <location>
        <begin position="1"/>
        <end position="23"/>
    </location>
</feature>
<protein>
    <recommendedName>
        <fullName evidence="5">Lipocalin-like domain-containing protein</fullName>
    </recommendedName>
</protein>
<keyword evidence="2" id="KW-0732">Signal</keyword>
<organism evidence="3 4">
    <name type="scientific">Planctopirus ephydatiae</name>
    <dbReference type="NCBI Taxonomy" id="2528019"/>
    <lineage>
        <taxon>Bacteria</taxon>
        <taxon>Pseudomonadati</taxon>
        <taxon>Planctomycetota</taxon>
        <taxon>Planctomycetia</taxon>
        <taxon>Planctomycetales</taxon>
        <taxon>Planctomycetaceae</taxon>
        <taxon>Planctopirus</taxon>
    </lineage>
</organism>